<keyword evidence="1" id="KW-0472">Membrane</keyword>
<evidence type="ECO:0000313" key="2">
    <source>
        <dbReference type="EMBL" id="AQU78470.1"/>
    </source>
</evidence>
<keyword evidence="3" id="KW-1185">Reference proteome</keyword>
<keyword evidence="1" id="KW-1133">Transmembrane helix</keyword>
<dbReference type="RefSeq" id="WP_071153899.1">
    <property type="nucleotide sequence ID" value="NZ_CP019401.1"/>
</dbReference>
<name>A0ABM6IRM1_9BACL</name>
<feature type="transmembrane region" description="Helical" evidence="1">
    <location>
        <begin position="112"/>
        <end position="131"/>
    </location>
</feature>
<evidence type="ECO:0008006" key="4">
    <source>
        <dbReference type="Google" id="ProtNLM"/>
    </source>
</evidence>
<dbReference type="InterPro" id="IPR021359">
    <property type="entry name" value="DUF2812"/>
</dbReference>
<organism evidence="2 3">
    <name type="scientific">Planococcus faecalis</name>
    <dbReference type="NCBI Taxonomy" id="1598147"/>
    <lineage>
        <taxon>Bacteria</taxon>
        <taxon>Bacillati</taxon>
        <taxon>Bacillota</taxon>
        <taxon>Bacilli</taxon>
        <taxon>Bacillales</taxon>
        <taxon>Caryophanaceae</taxon>
        <taxon>Planococcus</taxon>
    </lineage>
</organism>
<gene>
    <name evidence="2" type="ORF">AJGP001_03780</name>
</gene>
<reference evidence="2 3" key="1">
    <citation type="submission" date="2017-01" db="EMBL/GenBank/DDBJ databases">
        <title>Planococcus faecalis genome complete sequence.</title>
        <authorList>
            <person name="Lee P.C."/>
        </authorList>
    </citation>
    <scope>NUCLEOTIDE SEQUENCE [LARGE SCALE GENOMIC DNA]</scope>
    <source>
        <strain evidence="2 3">AJ003</strain>
    </source>
</reference>
<protein>
    <recommendedName>
        <fullName evidence="4">DUF2812 domain-containing protein</fullName>
    </recommendedName>
</protein>
<feature type="transmembrane region" description="Helical" evidence="1">
    <location>
        <begin position="137"/>
        <end position="158"/>
    </location>
</feature>
<proteinExistence type="predicted"/>
<accession>A0ABM6IRM1</accession>
<dbReference type="Proteomes" id="UP000189661">
    <property type="component" value="Chromosome"/>
</dbReference>
<dbReference type="EMBL" id="CP019401">
    <property type="protein sequence ID" value="AQU78470.1"/>
    <property type="molecule type" value="Genomic_DNA"/>
</dbReference>
<evidence type="ECO:0000256" key="1">
    <source>
        <dbReference type="SAM" id="Phobius"/>
    </source>
</evidence>
<sequence>MTTMKKFKLSLANDIEKEANWLTEMSAKGWHFVKYKWGFYYFEENLEISYIYQVDFQEATDEYFDLYKQVGWEHMHTEVMQFHYFRADTTIIGNKRIYSDPASIKGMYKRMFSFYLVIFACMLVTQIGLLLTWDGNLFSKFVLALVTAVLLLYVYLFIKLTQQMKKNEKLI</sequence>
<keyword evidence="1" id="KW-0812">Transmembrane</keyword>
<dbReference type="Pfam" id="PF11193">
    <property type="entry name" value="DUF2812"/>
    <property type="match status" value="1"/>
</dbReference>
<evidence type="ECO:0000313" key="3">
    <source>
        <dbReference type="Proteomes" id="UP000189661"/>
    </source>
</evidence>